<comment type="caution">
    <text evidence="1">The sequence shown here is derived from an EMBL/GenBank/DDBJ whole genome shotgun (WGS) entry which is preliminary data.</text>
</comment>
<gene>
    <name evidence="1" type="ORF">TW77_06950</name>
</gene>
<evidence type="ECO:0000313" key="2">
    <source>
        <dbReference type="Proteomes" id="UP000033452"/>
    </source>
</evidence>
<dbReference type="EMBL" id="JXYA01000013">
    <property type="protein sequence ID" value="KJZ10765.1"/>
    <property type="molecule type" value="Genomic_DNA"/>
</dbReference>
<proteinExistence type="predicted"/>
<dbReference type="OrthoDB" id="9872421at2"/>
<name>A0A0F4QU57_9GAMM</name>
<sequence>MEKLRALISQQAELNKQIEREVLEKVRDMIANPDAQKTLELSKLLHCQPVESPLLPIVDELGKYLDQK</sequence>
<protein>
    <submittedName>
        <fullName evidence="1">Uncharacterized protein</fullName>
    </submittedName>
</protein>
<dbReference type="Proteomes" id="UP000033452">
    <property type="component" value="Unassembled WGS sequence"/>
</dbReference>
<organism evidence="1 2">
    <name type="scientific">Pseudoalteromonas rubra</name>
    <dbReference type="NCBI Taxonomy" id="43658"/>
    <lineage>
        <taxon>Bacteria</taxon>
        <taxon>Pseudomonadati</taxon>
        <taxon>Pseudomonadota</taxon>
        <taxon>Gammaproteobacteria</taxon>
        <taxon>Alteromonadales</taxon>
        <taxon>Pseudoalteromonadaceae</taxon>
        <taxon>Pseudoalteromonas</taxon>
    </lineage>
</organism>
<keyword evidence="2" id="KW-1185">Reference proteome</keyword>
<accession>A0A0F4QU57</accession>
<reference evidence="1 2" key="1">
    <citation type="journal article" date="2015" name="BMC Genomics">
        <title>Genome mining reveals unlocked bioactive potential of marine Gram-negative bacteria.</title>
        <authorList>
            <person name="Machado H."/>
            <person name="Sonnenschein E.C."/>
            <person name="Melchiorsen J."/>
            <person name="Gram L."/>
        </authorList>
    </citation>
    <scope>NUCLEOTIDE SEQUENCE [LARGE SCALE GENOMIC DNA]</scope>
    <source>
        <strain evidence="1 2">S2471</strain>
    </source>
</reference>
<dbReference type="AlphaFoldDB" id="A0A0F4QU57"/>
<evidence type="ECO:0000313" key="1">
    <source>
        <dbReference type="EMBL" id="KJZ10765.1"/>
    </source>
</evidence>
<dbReference type="RefSeq" id="WP_046004250.1">
    <property type="nucleotide sequence ID" value="NZ_JXYA01000013.1"/>
</dbReference>
<dbReference type="PATRIC" id="fig|43658.5.peg.1466"/>